<evidence type="ECO:0008006" key="3">
    <source>
        <dbReference type="Google" id="ProtNLM"/>
    </source>
</evidence>
<dbReference type="Gene3D" id="3.30.470.20">
    <property type="entry name" value="ATP-grasp fold, B domain"/>
    <property type="match status" value="1"/>
</dbReference>
<organism evidence="1 2">
    <name type="scientific">Rugosimonospora acidiphila</name>
    <dbReference type="NCBI Taxonomy" id="556531"/>
    <lineage>
        <taxon>Bacteria</taxon>
        <taxon>Bacillati</taxon>
        <taxon>Actinomycetota</taxon>
        <taxon>Actinomycetes</taxon>
        <taxon>Micromonosporales</taxon>
        <taxon>Micromonosporaceae</taxon>
        <taxon>Rugosimonospora</taxon>
    </lineage>
</organism>
<reference evidence="2" key="1">
    <citation type="journal article" date="2019" name="Int. J. Syst. Evol. Microbiol.">
        <title>The Global Catalogue of Microorganisms (GCM) 10K type strain sequencing project: providing services to taxonomists for standard genome sequencing and annotation.</title>
        <authorList>
            <consortium name="The Broad Institute Genomics Platform"/>
            <consortium name="The Broad Institute Genome Sequencing Center for Infectious Disease"/>
            <person name="Wu L."/>
            <person name="Ma J."/>
        </authorList>
    </citation>
    <scope>NUCLEOTIDE SEQUENCE [LARGE SCALE GENOMIC DNA]</scope>
    <source>
        <strain evidence="2">JCM 18304</strain>
    </source>
</reference>
<dbReference type="EMBL" id="BAABJQ010000021">
    <property type="protein sequence ID" value="GAA5194512.1"/>
    <property type="molecule type" value="Genomic_DNA"/>
</dbReference>
<sequence length="321" mass="33930">MAGAAVTRDAAALAVVLVDSSACRELIAIESVLVGALGTPTVRIAGQDLPSLRASIEPAGGVLDVDGRRVRPTVAWVRHASPHAISASVAGRSAARSLCVESWSNFLTQIAALAAVAIPGREPGHVAALRDAARLGVATPRTVVATGAGRDSAARLVVKALGPHFPGPSRDPTDGYFAQVVDPAGDLPEWADGRVPVLVQEYVEHVQEYRVYYLNGGVCAFAVDKPSPASIWTAPDRVRVSWAACPAGVEEVVRTLAARWRLTFGAFDLLMTASGEPVFLEVNTDGDWLWFEQKARWDGVTFMAAAMLRELHVRVVSAPAG</sequence>
<accession>A0ABP9SFD0</accession>
<evidence type="ECO:0000313" key="1">
    <source>
        <dbReference type="EMBL" id="GAA5194512.1"/>
    </source>
</evidence>
<evidence type="ECO:0000313" key="2">
    <source>
        <dbReference type="Proteomes" id="UP001501570"/>
    </source>
</evidence>
<comment type="caution">
    <text evidence="1">The sequence shown here is derived from an EMBL/GenBank/DDBJ whole genome shotgun (WGS) entry which is preliminary data.</text>
</comment>
<dbReference type="Proteomes" id="UP001501570">
    <property type="component" value="Unassembled WGS sequence"/>
</dbReference>
<protein>
    <recommendedName>
        <fullName evidence="3">ATP-grasp ribosomal peptide maturase</fullName>
    </recommendedName>
</protein>
<name>A0ABP9SFD0_9ACTN</name>
<gene>
    <name evidence="1" type="ORF">GCM10023322_59100</name>
</gene>
<proteinExistence type="predicted"/>
<dbReference type="SUPFAM" id="SSF56059">
    <property type="entry name" value="Glutathione synthetase ATP-binding domain-like"/>
    <property type="match status" value="1"/>
</dbReference>
<keyword evidence="2" id="KW-1185">Reference proteome</keyword>